<dbReference type="AlphaFoldDB" id="A0A6I2L4X9"/>
<evidence type="ECO:0000256" key="1">
    <source>
        <dbReference type="ARBA" id="ARBA00010403"/>
    </source>
</evidence>
<feature type="domain" description="Hydantoinase A/oxoprolinase" evidence="2">
    <location>
        <begin position="203"/>
        <end position="490"/>
    </location>
</feature>
<keyword evidence="7" id="KW-1185">Reference proteome</keyword>
<dbReference type="GO" id="GO:0005829">
    <property type="term" value="C:cytosol"/>
    <property type="evidence" value="ECO:0007669"/>
    <property type="project" value="TreeGrafter"/>
</dbReference>
<dbReference type="PANTHER" id="PTHR11365:SF23">
    <property type="entry name" value="HYPOTHETICAL 5-OXOPROLINASE (EUROFUNG)-RELATED"/>
    <property type="match status" value="1"/>
</dbReference>
<evidence type="ECO:0000259" key="5">
    <source>
        <dbReference type="Pfam" id="PF19278"/>
    </source>
</evidence>
<gene>
    <name evidence="6" type="ORF">GJ699_18215</name>
</gene>
<dbReference type="GO" id="GO:0017168">
    <property type="term" value="F:5-oxoprolinase (ATP-hydrolyzing) activity"/>
    <property type="evidence" value="ECO:0007669"/>
    <property type="project" value="TreeGrafter"/>
</dbReference>
<accession>A0A6I2L4X9</accession>
<feature type="domain" description="Acetophenone carboxylase-like C-terminal" evidence="5">
    <location>
        <begin position="507"/>
        <end position="670"/>
    </location>
</feature>
<dbReference type="Proteomes" id="UP000433309">
    <property type="component" value="Unassembled WGS sequence"/>
</dbReference>
<name>A0A6I2L4X9_9BURK</name>
<dbReference type="Pfam" id="PF05378">
    <property type="entry name" value="Hydant_A_N"/>
    <property type="match status" value="1"/>
</dbReference>
<proteinExistence type="inferred from homology"/>
<dbReference type="InterPro" id="IPR008040">
    <property type="entry name" value="Hydant_A_N"/>
</dbReference>
<dbReference type="Pfam" id="PF19278">
    <property type="entry name" value="Hydant_A_C"/>
    <property type="match status" value="1"/>
</dbReference>
<reference evidence="6 7" key="1">
    <citation type="submission" date="2019-11" db="EMBL/GenBank/DDBJ databases">
        <title>Novel species isolated from a subtropical stream in China.</title>
        <authorList>
            <person name="Lu H."/>
        </authorList>
    </citation>
    <scope>NUCLEOTIDE SEQUENCE [LARGE SCALE GENOMIC DNA]</scope>
    <source>
        <strain evidence="6 7">FT80W</strain>
    </source>
</reference>
<evidence type="ECO:0000259" key="3">
    <source>
        <dbReference type="Pfam" id="PF02538"/>
    </source>
</evidence>
<feature type="domain" description="Hydantoinase B/oxoprolinase" evidence="3">
    <location>
        <begin position="690"/>
        <end position="1196"/>
    </location>
</feature>
<evidence type="ECO:0000259" key="2">
    <source>
        <dbReference type="Pfam" id="PF01968"/>
    </source>
</evidence>
<dbReference type="PANTHER" id="PTHR11365">
    <property type="entry name" value="5-OXOPROLINASE RELATED"/>
    <property type="match status" value="1"/>
</dbReference>
<dbReference type="InterPro" id="IPR049517">
    <property type="entry name" value="ACX-like_C"/>
</dbReference>
<sequence length="1199" mass="129104">MDWQFWIDRGGTFTDIVARAPDGRLRTLKLLSENPEHYADAAIAGIRQLMGVAKGKPIPVAQIGAVKMGTTVATNALLERKGEPTALAITRGFRDALRIAYQNRPRLFDRHILLPELLYSHVVEIDERIGAHGDTVRELDLATARAGLAEAYDKGLRSLAIVFMHGYRYHAHETKVADMAREMGFAQVSVSHEISPMMKLVARGDTTVVDAYLSPILRRYVDQVAQELPGVNLQFMQSNGGLTDARAFQGKDSILSGPAGGIVGMVRASKLAGFDKVIGFDMGGTSTDVSHYSGEFERVFETQVAGVRMRAPMMSIHTVAAGGGSILHFDGSRYRVGPDSAGANPGPASYRRGGPLAVTDCNVMLGKIQPQHFPQLFGADGKQALDAAAVRQRFTELATQIVKTTGKETSPEQVAEGFLAIAVGNMANAIKQISVQRGHDVTEYTLTSFGGAGGQHACLVADALGMKTVFVHSLAGVMSAYGMGLADQTAMREAAVEAKLSIEGQVELDARLHALGRQARADLHHQQVEDARITLIRRVHLRYEGTDTALIVLFDAVDSMRQQFEAAYRKRYSFLMPARALIVEAVSVEAIGRSEVPSESVEPAARRLSGLMPHAVVPMYTGGRWRQTSLYQRSATRIGDIVKGPAIIAEANATTIIEAGWQAEVTLNDHLVLRRVVALPERRAIGTTADPVMLEIFNNLFMSIAEQMGLRLQNTAYSVNIKERLDFSCAIFDADGNLIANAPHMPVHLGSMGESIKTVMRENAGKMRAGDVFMLNDPYNGGTHLPDVTVITPVFDETGARILFYVGSRGHHADIGGTTPGSMPPDSRVIEEEGVLINNFKLVDGGQLLEAETRALLASARYPARNPDQNLADLRAQVAANQKGVDELHKMVAHFGLDVVQAYMGHVQDNAEEAVRRVISALKDGSFTLPLDNGAQIQVAVRVNRAARSAEIDFAGTSPQLDNNFNAPSAVCMAAVLYVFRTLVDDEIPLNAGCLKPLKVLIPPGSMLNPHYPASVVSGNVETSTCITNALYGALGVMAAAQGTMNNFTFGNERYQYYETISGGSGAGDGFDGTSVVQTNMTNSRLTDPEILEFRFPVRLDSYEIRADSGGAGRWHGGNGGVRKVRFLEPMTAAILSNNRIHAPFGMAGGEPGALGRNSVQRADGRVDVLGHIGKTAMQPDDVFVIETPGGGGYGPAAD</sequence>
<protein>
    <submittedName>
        <fullName evidence="6">5-oxoprolinase</fullName>
    </submittedName>
</protein>
<evidence type="ECO:0000259" key="4">
    <source>
        <dbReference type="Pfam" id="PF05378"/>
    </source>
</evidence>
<dbReference type="Pfam" id="PF01968">
    <property type="entry name" value="Hydantoinase_A"/>
    <property type="match status" value="1"/>
</dbReference>
<evidence type="ECO:0000313" key="6">
    <source>
        <dbReference type="EMBL" id="MRW91934.1"/>
    </source>
</evidence>
<dbReference type="InterPro" id="IPR045079">
    <property type="entry name" value="Oxoprolinase-like"/>
</dbReference>
<comment type="caution">
    <text evidence="6">The sequence shown here is derived from an EMBL/GenBank/DDBJ whole genome shotgun (WGS) entry which is preliminary data.</text>
</comment>
<dbReference type="EMBL" id="WKJK01000009">
    <property type="protein sequence ID" value="MRW91934.1"/>
    <property type="molecule type" value="Genomic_DNA"/>
</dbReference>
<organism evidence="6 7">
    <name type="scientific">Duganella guangzhouensis</name>
    <dbReference type="NCBI Taxonomy" id="2666084"/>
    <lineage>
        <taxon>Bacteria</taxon>
        <taxon>Pseudomonadati</taxon>
        <taxon>Pseudomonadota</taxon>
        <taxon>Betaproteobacteria</taxon>
        <taxon>Burkholderiales</taxon>
        <taxon>Oxalobacteraceae</taxon>
        <taxon>Telluria group</taxon>
        <taxon>Duganella</taxon>
    </lineage>
</organism>
<dbReference type="GO" id="GO:0006749">
    <property type="term" value="P:glutathione metabolic process"/>
    <property type="evidence" value="ECO:0007669"/>
    <property type="project" value="TreeGrafter"/>
</dbReference>
<dbReference type="InterPro" id="IPR002821">
    <property type="entry name" value="Hydantoinase_A"/>
</dbReference>
<dbReference type="RefSeq" id="WP_154378840.1">
    <property type="nucleotide sequence ID" value="NZ_WKJK01000009.1"/>
</dbReference>
<comment type="similarity">
    <text evidence="1">Belongs to the oxoprolinase family.</text>
</comment>
<feature type="domain" description="Hydantoinase/oxoprolinase N-terminal" evidence="4">
    <location>
        <begin position="5"/>
        <end position="184"/>
    </location>
</feature>
<evidence type="ECO:0000313" key="7">
    <source>
        <dbReference type="Proteomes" id="UP000433309"/>
    </source>
</evidence>
<dbReference type="InterPro" id="IPR003692">
    <property type="entry name" value="Hydantoinase_B"/>
</dbReference>
<dbReference type="Pfam" id="PF02538">
    <property type="entry name" value="Hydantoinase_B"/>
    <property type="match status" value="1"/>
</dbReference>